<protein>
    <recommendedName>
        <fullName evidence="1">Glycosyl transferase family 1 domain-containing protein</fullName>
    </recommendedName>
</protein>
<evidence type="ECO:0000259" key="1">
    <source>
        <dbReference type="Pfam" id="PF00534"/>
    </source>
</evidence>
<organism evidence="2 3">
    <name type="scientific">Desulfuromonas versatilis</name>
    <dbReference type="NCBI Taxonomy" id="2802975"/>
    <lineage>
        <taxon>Bacteria</taxon>
        <taxon>Pseudomonadati</taxon>
        <taxon>Thermodesulfobacteriota</taxon>
        <taxon>Desulfuromonadia</taxon>
        <taxon>Desulfuromonadales</taxon>
        <taxon>Desulfuromonadaceae</taxon>
        <taxon>Desulfuromonas</taxon>
    </lineage>
</organism>
<dbReference type="EMBL" id="AP024355">
    <property type="protein sequence ID" value="BCR04674.1"/>
    <property type="molecule type" value="Genomic_DNA"/>
</dbReference>
<reference evidence="2 3" key="1">
    <citation type="journal article" date="2016" name="C (Basel)">
        <title>Selective Growth of and Electricity Production by Marine Exoelectrogenic Bacteria in Self-Aggregated Hydrogel of Microbially Reduced Graphene Oxide.</title>
        <authorList>
            <person name="Yoshida N."/>
            <person name="Goto Y."/>
            <person name="Miyata Y."/>
        </authorList>
    </citation>
    <scope>NUCLEOTIDE SEQUENCE [LARGE SCALE GENOMIC DNA]</scope>
    <source>
        <strain evidence="2 3">NIT-T3</strain>
    </source>
</reference>
<proteinExistence type="predicted"/>
<name>A0ABM8HVC4_9BACT</name>
<dbReference type="InterPro" id="IPR001296">
    <property type="entry name" value="Glyco_trans_1"/>
</dbReference>
<dbReference type="Pfam" id="PF00534">
    <property type="entry name" value="Glycos_transf_1"/>
    <property type="match status" value="1"/>
</dbReference>
<gene>
    <name evidence="2" type="ORF">DESUT3_17430</name>
</gene>
<accession>A0ABM8HVC4</accession>
<dbReference type="PANTHER" id="PTHR12526:SF638">
    <property type="entry name" value="SPORE COAT PROTEIN SA"/>
    <property type="match status" value="1"/>
</dbReference>
<dbReference type="Proteomes" id="UP001319827">
    <property type="component" value="Chromosome"/>
</dbReference>
<dbReference type="SUPFAM" id="SSF53756">
    <property type="entry name" value="UDP-Glycosyltransferase/glycogen phosphorylase"/>
    <property type="match status" value="1"/>
</dbReference>
<reference evidence="2 3" key="2">
    <citation type="journal article" date="2021" name="Int. J. Syst. Evol. Microbiol.">
        <title>Isolation and Polyphasic Characterization of Desulfuromonas versatilis sp. Nov., an Electrogenic Bacteria Capable of Versatile Metabolism Isolated from a Graphene Oxide-Reducing Enrichment Culture.</title>
        <authorList>
            <person name="Xie L."/>
            <person name="Yoshida N."/>
            <person name="Ishii S."/>
            <person name="Meng L."/>
        </authorList>
    </citation>
    <scope>NUCLEOTIDE SEQUENCE [LARGE SCALE GENOMIC DNA]</scope>
    <source>
        <strain evidence="2 3">NIT-T3</strain>
    </source>
</reference>
<dbReference type="Gene3D" id="3.40.50.2000">
    <property type="entry name" value="Glycogen Phosphorylase B"/>
    <property type="match status" value="1"/>
</dbReference>
<keyword evidence="3" id="KW-1185">Reference proteome</keyword>
<dbReference type="PANTHER" id="PTHR12526">
    <property type="entry name" value="GLYCOSYLTRANSFERASE"/>
    <property type="match status" value="1"/>
</dbReference>
<evidence type="ECO:0000313" key="3">
    <source>
        <dbReference type="Proteomes" id="UP001319827"/>
    </source>
</evidence>
<feature type="domain" description="Glycosyl transferase family 1" evidence="1">
    <location>
        <begin position="43"/>
        <end position="189"/>
    </location>
</feature>
<sequence>MGNSDFILKQHVESGLFLKAKSWVVYNGYRASGSSILPTPRPDRVRFGYLGRITPIKGIDLLLAAFNRLNEPDTQLLIAGEGNERYLHKLKKLVSSTKVQYLGYVKPEDLFNQINVLVVPSLWNEPLARVVYEAYGHGIPVITSDRGGLPEIVEEGRTGFVFDPEKPLALVSKMKKFIEDKSLPGRMRKDCLRKAQDFLPEKIVENYIEVFQAAVNKHLN</sequence>
<evidence type="ECO:0000313" key="2">
    <source>
        <dbReference type="EMBL" id="BCR04674.1"/>
    </source>
</evidence>